<dbReference type="Gene3D" id="3.40.1010.10">
    <property type="entry name" value="Cobalt-precorrin-4 Transmethylase, Domain 1"/>
    <property type="match status" value="1"/>
</dbReference>
<feature type="domain" description="Tetrapyrrole methylase" evidence="6">
    <location>
        <begin position="67"/>
        <end position="217"/>
    </location>
</feature>
<dbReference type="InterPro" id="IPR008189">
    <property type="entry name" value="rRNA_ssu_MeTfrase_I"/>
</dbReference>
<dbReference type="GO" id="GO:0032259">
    <property type="term" value="P:methylation"/>
    <property type="evidence" value="ECO:0007669"/>
    <property type="project" value="UniProtKB-KW"/>
</dbReference>
<dbReference type="Proteomes" id="UP001597205">
    <property type="component" value="Unassembled WGS sequence"/>
</dbReference>
<comment type="caution">
    <text evidence="7">The sequence shown here is derived from an EMBL/GenBank/DDBJ whole genome shotgun (WGS) entry which is preliminary data.</text>
</comment>
<name>A0ABW3RGJ1_9SPHI</name>
<keyword evidence="3 7" id="KW-0489">Methyltransferase</keyword>
<evidence type="ECO:0000256" key="4">
    <source>
        <dbReference type="ARBA" id="ARBA00022679"/>
    </source>
</evidence>
<evidence type="ECO:0000313" key="8">
    <source>
        <dbReference type="Proteomes" id="UP001597205"/>
    </source>
</evidence>
<sequence>MAKGTLYLLPVPLAEHAEKASYTILHYDIINNIKEYVVENEKTARKFLKEAGLKRPQSELIIHDYGKHSREKINYTEIFKSVEQGSDMGLMSEAGCPGVADPGADVVFQAHRRGIRVIPLVGPSSILLGLMASGFNGQNFSFKGYLPIDKGARTKAIKDLENQSARERSTQIFIETPFRNNQMLSELLKSCKPQTKLCVACNVTGEDEYIKTKTIADWKNTTIDLHKKPCIFLIFAS</sequence>
<dbReference type="InterPro" id="IPR014777">
    <property type="entry name" value="4pyrrole_Mease_sub1"/>
</dbReference>
<dbReference type="PANTHER" id="PTHR46111:SF2">
    <property type="entry name" value="SAM-DEPENDENT METHYLTRANSFERASE"/>
    <property type="match status" value="1"/>
</dbReference>
<dbReference type="EMBL" id="JBHTKY010000001">
    <property type="protein sequence ID" value="MFD1164103.1"/>
    <property type="molecule type" value="Genomic_DNA"/>
</dbReference>
<dbReference type="RefSeq" id="WP_099369223.1">
    <property type="nucleotide sequence ID" value="NZ_JBHTKY010000001.1"/>
</dbReference>
<dbReference type="InterPro" id="IPR014776">
    <property type="entry name" value="4pyrrole_Mease_sub2"/>
</dbReference>
<reference evidence="8" key="1">
    <citation type="journal article" date="2019" name="Int. J. Syst. Evol. Microbiol.">
        <title>The Global Catalogue of Microorganisms (GCM) 10K type strain sequencing project: providing services to taxonomists for standard genome sequencing and annotation.</title>
        <authorList>
            <consortium name="The Broad Institute Genomics Platform"/>
            <consortium name="The Broad Institute Genome Sequencing Center for Infectious Disease"/>
            <person name="Wu L."/>
            <person name="Ma J."/>
        </authorList>
    </citation>
    <scope>NUCLEOTIDE SEQUENCE [LARGE SCALE GENOMIC DNA]</scope>
    <source>
        <strain evidence="8">CCUG 52468</strain>
    </source>
</reference>
<evidence type="ECO:0000313" key="7">
    <source>
        <dbReference type="EMBL" id="MFD1164103.1"/>
    </source>
</evidence>
<evidence type="ECO:0000259" key="6">
    <source>
        <dbReference type="Pfam" id="PF00590"/>
    </source>
</evidence>
<evidence type="ECO:0000256" key="1">
    <source>
        <dbReference type="ARBA" id="ARBA00022490"/>
    </source>
</evidence>
<protein>
    <submittedName>
        <fullName evidence="7">SAM-dependent methyltransferase</fullName>
    </submittedName>
</protein>
<dbReference type="GO" id="GO:0008168">
    <property type="term" value="F:methyltransferase activity"/>
    <property type="evidence" value="ECO:0007669"/>
    <property type="project" value="UniProtKB-KW"/>
</dbReference>
<dbReference type="InterPro" id="IPR035996">
    <property type="entry name" value="4pyrrol_Methylase_sf"/>
</dbReference>
<keyword evidence="4" id="KW-0808">Transferase</keyword>
<dbReference type="PIRSF" id="PIRSF005917">
    <property type="entry name" value="MTase_YraL"/>
    <property type="match status" value="1"/>
</dbReference>
<dbReference type="InterPro" id="IPR000878">
    <property type="entry name" value="4pyrrol_Mease"/>
</dbReference>
<keyword evidence="1" id="KW-0963">Cytoplasm</keyword>
<dbReference type="Gene3D" id="3.30.950.10">
    <property type="entry name" value="Methyltransferase, Cobalt-precorrin-4 Transmethylase, Domain 2"/>
    <property type="match status" value="1"/>
</dbReference>
<accession>A0ABW3RGJ1</accession>
<evidence type="ECO:0000256" key="3">
    <source>
        <dbReference type="ARBA" id="ARBA00022603"/>
    </source>
</evidence>
<organism evidence="7 8">
    <name type="scientific">Sphingobacterium daejeonense</name>
    <dbReference type="NCBI Taxonomy" id="371142"/>
    <lineage>
        <taxon>Bacteria</taxon>
        <taxon>Pseudomonadati</taxon>
        <taxon>Bacteroidota</taxon>
        <taxon>Sphingobacteriia</taxon>
        <taxon>Sphingobacteriales</taxon>
        <taxon>Sphingobacteriaceae</taxon>
        <taxon>Sphingobacterium</taxon>
    </lineage>
</organism>
<dbReference type="PANTHER" id="PTHR46111">
    <property type="entry name" value="RIBOSOMAL RNA SMALL SUBUNIT METHYLTRANSFERASE I"/>
    <property type="match status" value="1"/>
</dbReference>
<dbReference type="Pfam" id="PF00590">
    <property type="entry name" value="TP_methylase"/>
    <property type="match status" value="1"/>
</dbReference>
<keyword evidence="8" id="KW-1185">Reference proteome</keyword>
<keyword evidence="5" id="KW-0949">S-adenosyl-L-methionine</keyword>
<evidence type="ECO:0000256" key="5">
    <source>
        <dbReference type="ARBA" id="ARBA00022691"/>
    </source>
</evidence>
<evidence type="ECO:0000256" key="2">
    <source>
        <dbReference type="ARBA" id="ARBA00022552"/>
    </source>
</evidence>
<proteinExistence type="predicted"/>
<dbReference type="CDD" id="cd11649">
    <property type="entry name" value="RsmI_like"/>
    <property type="match status" value="1"/>
</dbReference>
<keyword evidence="2" id="KW-0698">rRNA processing</keyword>
<dbReference type="SUPFAM" id="SSF53790">
    <property type="entry name" value="Tetrapyrrole methylase"/>
    <property type="match status" value="1"/>
</dbReference>
<gene>
    <name evidence="7" type="ORF">ACFQ2C_00640</name>
</gene>